<sequence length="402" mass="44676">MSKKIDVKKLVKPTPPTPIKAMRTPLGYKGVHGDEILTKKVKGICNAPLTSPKKKSPTKKFGICFGFLPGQASWKMRKGVESMEVNILPRKGEVAQARREITEWVEKEKGVIKAVKLIKVSTVKEFKASKKYSEALTLEASKFYCDGFDLCKKQIKLHFPDLDIDDMEIDHNLAEDELAMTTLIKCLGGLPSTCPWIYPPCLQASQYHSIDLEKMSRCGYEMRALSTISVSDSVVCPKPRRIALNDHFRPSSWHLMYVFNSSDSLDFSLQFIDLIVFYYHMNSSCQTEISDAKARTELLDIILTKGSYTAEKPNNQVASSPPYFSGSPPSRAPNPLIQDSQFGNYECSPLSQHSHVLAASPSSSARKGGLCARAKLGQKPAAVRIEGFDCLSQERRSISAVA</sequence>
<dbReference type="Proteomes" id="UP000585474">
    <property type="component" value="Unassembled WGS sequence"/>
</dbReference>
<evidence type="ECO:0000313" key="1">
    <source>
        <dbReference type="EMBL" id="GFZ16804.1"/>
    </source>
</evidence>
<dbReference type="AlphaFoldDB" id="A0A7J0H1Z5"/>
<organism evidence="1 2">
    <name type="scientific">Actinidia rufa</name>
    <dbReference type="NCBI Taxonomy" id="165716"/>
    <lineage>
        <taxon>Eukaryota</taxon>
        <taxon>Viridiplantae</taxon>
        <taxon>Streptophyta</taxon>
        <taxon>Embryophyta</taxon>
        <taxon>Tracheophyta</taxon>
        <taxon>Spermatophyta</taxon>
        <taxon>Magnoliopsida</taxon>
        <taxon>eudicotyledons</taxon>
        <taxon>Gunneridae</taxon>
        <taxon>Pentapetalae</taxon>
        <taxon>asterids</taxon>
        <taxon>Ericales</taxon>
        <taxon>Actinidiaceae</taxon>
        <taxon>Actinidia</taxon>
    </lineage>
</organism>
<dbReference type="PANTHER" id="PTHR33384">
    <property type="entry name" value="EXPRESSED PROTEIN"/>
    <property type="match status" value="1"/>
</dbReference>
<dbReference type="EMBL" id="BJWL01000026">
    <property type="protein sequence ID" value="GFZ16804.1"/>
    <property type="molecule type" value="Genomic_DNA"/>
</dbReference>
<proteinExistence type="predicted"/>
<evidence type="ECO:0000313" key="2">
    <source>
        <dbReference type="Proteomes" id="UP000585474"/>
    </source>
</evidence>
<dbReference type="OrthoDB" id="902328at2759"/>
<accession>A0A7J0H1Z5</accession>
<gene>
    <name evidence="1" type="ORF">Acr_26g0000740</name>
</gene>
<name>A0A7J0H1Z5_9ERIC</name>
<comment type="caution">
    <text evidence="1">The sequence shown here is derived from an EMBL/GenBank/DDBJ whole genome shotgun (WGS) entry which is preliminary data.</text>
</comment>
<keyword evidence="2" id="KW-1185">Reference proteome</keyword>
<reference evidence="1 2" key="1">
    <citation type="submission" date="2019-07" db="EMBL/GenBank/DDBJ databases">
        <title>De Novo Assembly of kiwifruit Actinidia rufa.</title>
        <authorList>
            <person name="Sugita-Konishi S."/>
            <person name="Sato K."/>
            <person name="Mori E."/>
            <person name="Abe Y."/>
            <person name="Kisaki G."/>
            <person name="Hamano K."/>
            <person name="Suezawa K."/>
            <person name="Otani M."/>
            <person name="Fukuda T."/>
            <person name="Manabe T."/>
            <person name="Gomi K."/>
            <person name="Tabuchi M."/>
            <person name="Akimitsu K."/>
            <person name="Kataoka I."/>
        </authorList>
    </citation>
    <scope>NUCLEOTIDE SEQUENCE [LARGE SCALE GENOMIC DNA]</scope>
    <source>
        <strain evidence="2">cv. Fuchu</strain>
    </source>
</reference>
<protein>
    <submittedName>
        <fullName evidence="1">Uncharacterized protein</fullName>
    </submittedName>
</protein>
<dbReference type="PANTHER" id="PTHR33384:SF22">
    <property type="match status" value="1"/>
</dbReference>